<dbReference type="RefSeq" id="XP_025431972.1">
    <property type="nucleotide sequence ID" value="XM_025572986.1"/>
</dbReference>
<dbReference type="EMBL" id="KZ821229">
    <property type="protein sequence ID" value="PYH45990.1"/>
    <property type="molecule type" value="Genomic_DNA"/>
</dbReference>
<evidence type="ECO:0000313" key="2">
    <source>
        <dbReference type="EMBL" id="PYH45990.1"/>
    </source>
</evidence>
<accession>A0A318ZPY2</accession>
<dbReference type="GeneID" id="37074214"/>
<dbReference type="PANTHER" id="PTHR34213:SF2">
    <property type="entry name" value="NUCLEAR TRANSPORT FACTOR 2 (NTF2) FAMILY PROTEIN"/>
    <property type="match status" value="1"/>
</dbReference>
<dbReference type="OrthoDB" id="2400485at2759"/>
<gene>
    <name evidence="2" type="ORF">BP01DRAFT_32936</name>
</gene>
<feature type="region of interest" description="Disordered" evidence="1">
    <location>
        <begin position="1"/>
        <end position="37"/>
    </location>
</feature>
<dbReference type="STRING" id="1450539.A0A318ZPY2"/>
<dbReference type="AlphaFoldDB" id="A0A318ZPY2"/>
<keyword evidence="3" id="KW-1185">Reference proteome</keyword>
<name>A0A318ZPY2_9EURO</name>
<evidence type="ECO:0000256" key="1">
    <source>
        <dbReference type="SAM" id="MobiDB-lite"/>
    </source>
</evidence>
<dbReference type="Proteomes" id="UP000248349">
    <property type="component" value="Unassembled WGS sequence"/>
</dbReference>
<sequence length="195" mass="21732">MPSTTTPDPSHEQRTHEPHPTPPENYTPDPTASLPLPPSRAAIHRHILNLYGGSASEADMQVYAPRAIYDDPFSYCDTRHKIAGQWYGIPKLFAHSETLATEVVANEADTMVWKQRQRYTFAGVHVTKTVDSLVSLRLEKVPPGDGGGEEEAATEKVVYHKDMWNERDYSHEGFGAWFKKLNGCVFSLVAPGVGR</sequence>
<reference evidence="2 3" key="1">
    <citation type="submission" date="2016-12" db="EMBL/GenBank/DDBJ databases">
        <title>The genomes of Aspergillus section Nigri reveals drivers in fungal speciation.</title>
        <authorList>
            <consortium name="DOE Joint Genome Institute"/>
            <person name="Vesth T.C."/>
            <person name="Nybo J."/>
            <person name="Theobald S."/>
            <person name="Brandl J."/>
            <person name="Frisvad J.C."/>
            <person name="Nielsen K.F."/>
            <person name="Lyhne E.K."/>
            <person name="Kogle M.E."/>
            <person name="Kuo A."/>
            <person name="Riley R."/>
            <person name="Clum A."/>
            <person name="Nolan M."/>
            <person name="Lipzen A."/>
            <person name="Salamov A."/>
            <person name="Henrissat B."/>
            <person name="Wiebenga A."/>
            <person name="De Vries R.P."/>
            <person name="Grigoriev I.V."/>
            <person name="Mortensen U.H."/>
            <person name="Andersen M.R."/>
            <person name="Baker S.E."/>
        </authorList>
    </citation>
    <scope>NUCLEOTIDE SEQUENCE [LARGE SCALE GENOMIC DNA]</scope>
    <source>
        <strain evidence="2 3">JOP 1030-1</strain>
    </source>
</reference>
<evidence type="ECO:0000313" key="3">
    <source>
        <dbReference type="Proteomes" id="UP000248349"/>
    </source>
</evidence>
<dbReference type="PANTHER" id="PTHR34213">
    <property type="entry name" value="NUCLEAR TRANSPORT FACTOR 2 (NTF2) FAMILY PROTEIN"/>
    <property type="match status" value="1"/>
</dbReference>
<organism evidence="2 3">
    <name type="scientific">Aspergillus saccharolyticus JOP 1030-1</name>
    <dbReference type="NCBI Taxonomy" id="1450539"/>
    <lineage>
        <taxon>Eukaryota</taxon>
        <taxon>Fungi</taxon>
        <taxon>Dikarya</taxon>
        <taxon>Ascomycota</taxon>
        <taxon>Pezizomycotina</taxon>
        <taxon>Eurotiomycetes</taxon>
        <taxon>Eurotiomycetidae</taxon>
        <taxon>Eurotiales</taxon>
        <taxon>Aspergillaceae</taxon>
        <taxon>Aspergillus</taxon>
        <taxon>Aspergillus subgen. Circumdati</taxon>
    </lineage>
</organism>
<protein>
    <submittedName>
        <fullName evidence="2">Uncharacterized protein</fullName>
    </submittedName>
</protein>
<feature type="compositionally biased region" description="Basic and acidic residues" evidence="1">
    <location>
        <begin position="9"/>
        <end position="19"/>
    </location>
</feature>
<proteinExistence type="predicted"/>